<evidence type="ECO:0000313" key="2">
    <source>
        <dbReference type="Proteomes" id="UP000293547"/>
    </source>
</evidence>
<protein>
    <submittedName>
        <fullName evidence="1">Uncharacterized protein</fullName>
    </submittedName>
</protein>
<dbReference type="Proteomes" id="UP000293547">
    <property type="component" value="Unassembled WGS sequence"/>
</dbReference>
<keyword evidence="2" id="KW-1185">Reference proteome</keyword>
<gene>
    <name evidence="1" type="ORF">AG0111_0g7337</name>
</gene>
<accession>A0ACB6FHD7</accession>
<organism evidence="1 2">
    <name type="scientific">Alternaria gaisen</name>
    <dbReference type="NCBI Taxonomy" id="167740"/>
    <lineage>
        <taxon>Eukaryota</taxon>
        <taxon>Fungi</taxon>
        <taxon>Dikarya</taxon>
        <taxon>Ascomycota</taxon>
        <taxon>Pezizomycotina</taxon>
        <taxon>Dothideomycetes</taxon>
        <taxon>Pleosporomycetidae</taxon>
        <taxon>Pleosporales</taxon>
        <taxon>Pleosporineae</taxon>
        <taxon>Pleosporaceae</taxon>
        <taxon>Alternaria</taxon>
        <taxon>Alternaria sect. Alternaria</taxon>
    </lineage>
</organism>
<name>A0ACB6FHD7_9PLEO</name>
<reference evidence="1 2" key="1">
    <citation type="journal article" date="2019" name="bioRxiv">
        <title>Genomics, evolutionary history and diagnostics of the Alternaria alternata species group including apple and Asian pear pathotypes.</title>
        <authorList>
            <person name="Armitage A.D."/>
            <person name="Cockerton H.M."/>
            <person name="Sreenivasaprasad S."/>
            <person name="Woodhall J.W."/>
            <person name="Lane C.R."/>
            <person name="Harrison R.J."/>
            <person name="Clarkson J.P."/>
        </authorList>
    </citation>
    <scope>NUCLEOTIDE SEQUENCE [LARGE SCALE GENOMIC DNA]</scope>
    <source>
        <strain evidence="1 2">FERA 650</strain>
    </source>
</reference>
<comment type="caution">
    <text evidence="1">The sequence shown here is derived from an EMBL/GenBank/DDBJ whole genome shotgun (WGS) entry which is preliminary data.</text>
</comment>
<proteinExistence type="predicted"/>
<sequence>MIESSLQSGYLDPDVCLGPGAALRTANSSWKFSETHLEILTRFQSRTSLTVGDERMAPAYREIHPFLMHMILGLTLMHDSSLSLPYSASQSATLQRKSLFHWDQATTLYHRILNGPIPPSHRDAIWATGVHLGAASFWYLESDDPYTVWPLKPSEPGDLSWMKIGEGKRHLWRIADPTREDSVFRRVLARNHGPCTTPPDWMQNNDISLVPESVMIIFGITPLSSKEDNVYHLPVLILSRIRHLQLSHGNVLEFLYFTAFITPEFLELLEQKDPKAVFLLGWWFQMCQNGTLWWMTRRARVEGEAVRIWLSVVDSRLNDLLEELGRRREMEVKEGIWIQTKAQKIDESGLEVNWALDSRGKILTLTTIPIDPDSPLVTSPSAPTIDKYKASKLLAHRACLEWVERQSTAGKLSFAVVSLHPSIVIGRHLLQPSPTVPGSSNAHVWDSLFVPEGLLHGIGIDVRDVASAHLCVLKPTDDELGIKGQVAEFLISAPDWTWRGIADFVKKSYPWLAVALEDGPLLKLRTERAETVLGIKWRSLEDAVGELVDQQIECGNVKSPASPGG</sequence>
<dbReference type="EMBL" id="PDWZ02000007">
    <property type="protein sequence ID" value="KAB2103846.1"/>
    <property type="molecule type" value="Genomic_DNA"/>
</dbReference>
<evidence type="ECO:0000313" key="1">
    <source>
        <dbReference type="EMBL" id="KAB2103846.1"/>
    </source>
</evidence>